<sequence length="251" mass="29149">MGLPSNFKKIYLIELIVAKRFKSDTEVVGIIHRVRQERLYQSKVKKRSQLRKIKYQVSSQRIPEPRNSICYSPPITVTPKRSSNVDMQYSPEIMCKAIVPINPKRNLMRNITNTQNTIMPPISSSDRVLRSYNMKTLKPNYALINNNIEEIKTQCCSDTERKFKIITNRGFPQFNVRAKCYVRRNKSLLEDNSRAVLKRQYIIPHGRDVTRTPLPAKRQRTISGIYPLNPEETVPRNLATNQSVCLRKTDG</sequence>
<proteinExistence type="predicted"/>
<protein>
    <submittedName>
        <fullName evidence="1">Uncharacterized protein</fullName>
    </submittedName>
</protein>
<dbReference type="AlphaFoldDB" id="S4PWA8"/>
<organism evidence="1">
    <name type="scientific">Pararge aegeria</name>
    <name type="common">speckled wood butterfly</name>
    <dbReference type="NCBI Taxonomy" id="116150"/>
    <lineage>
        <taxon>Eukaryota</taxon>
        <taxon>Metazoa</taxon>
        <taxon>Ecdysozoa</taxon>
        <taxon>Arthropoda</taxon>
        <taxon>Hexapoda</taxon>
        <taxon>Insecta</taxon>
        <taxon>Pterygota</taxon>
        <taxon>Neoptera</taxon>
        <taxon>Endopterygota</taxon>
        <taxon>Lepidoptera</taxon>
        <taxon>Glossata</taxon>
        <taxon>Ditrysia</taxon>
        <taxon>Papilionoidea</taxon>
        <taxon>Nymphalidae</taxon>
        <taxon>Satyrinae</taxon>
        <taxon>Satyrini</taxon>
        <taxon>Parargina</taxon>
        <taxon>Pararge</taxon>
    </lineage>
</organism>
<reference evidence="1" key="2">
    <citation type="submission" date="2013-05" db="EMBL/GenBank/DDBJ databases">
        <authorList>
            <person name="Carter J.-M."/>
            <person name="Baker S.C."/>
            <person name="Pink R."/>
            <person name="Carter D.R.F."/>
            <person name="Collins A."/>
            <person name="Tomlin J."/>
            <person name="Gibbs M."/>
            <person name="Breuker C.J."/>
        </authorList>
    </citation>
    <scope>NUCLEOTIDE SEQUENCE</scope>
    <source>
        <tissue evidence="1">Ovary</tissue>
    </source>
</reference>
<reference evidence="1" key="1">
    <citation type="journal article" date="2013" name="BMC Genomics">
        <title>Unscrambling butterfly oogenesis.</title>
        <authorList>
            <person name="Carter J.M."/>
            <person name="Baker S.C."/>
            <person name="Pink R."/>
            <person name="Carter D.R."/>
            <person name="Collins A."/>
            <person name="Tomlin J."/>
            <person name="Gibbs M."/>
            <person name="Breuker C.J."/>
        </authorList>
    </citation>
    <scope>NUCLEOTIDE SEQUENCE</scope>
    <source>
        <tissue evidence="1">Ovary</tissue>
    </source>
</reference>
<dbReference type="EMBL" id="GAIX01007113">
    <property type="protein sequence ID" value="JAA85447.1"/>
    <property type="molecule type" value="Transcribed_RNA"/>
</dbReference>
<evidence type="ECO:0000313" key="1">
    <source>
        <dbReference type="EMBL" id="JAA85447.1"/>
    </source>
</evidence>
<feature type="non-terminal residue" evidence="1">
    <location>
        <position position="251"/>
    </location>
</feature>
<accession>S4PWA8</accession>
<name>S4PWA8_9NEOP</name>